<dbReference type="AlphaFoldDB" id="E9GV30"/>
<dbReference type="InParanoid" id="E9GV30"/>
<dbReference type="KEGG" id="dpx:DAPPUDRAFT_106829"/>
<accession>E9GV30</accession>
<keyword evidence="2" id="KW-1185">Reference proteome</keyword>
<proteinExistence type="predicted"/>
<dbReference type="EMBL" id="GL732567">
    <property type="protein sequence ID" value="EFX76686.1"/>
    <property type="molecule type" value="Genomic_DNA"/>
</dbReference>
<reference evidence="1 2" key="1">
    <citation type="journal article" date="2011" name="Science">
        <title>The ecoresponsive genome of Daphnia pulex.</title>
        <authorList>
            <person name="Colbourne J.K."/>
            <person name="Pfrender M.E."/>
            <person name="Gilbert D."/>
            <person name="Thomas W.K."/>
            <person name="Tucker A."/>
            <person name="Oakley T.H."/>
            <person name="Tokishita S."/>
            <person name="Aerts A."/>
            <person name="Arnold G.J."/>
            <person name="Basu M.K."/>
            <person name="Bauer D.J."/>
            <person name="Caceres C.E."/>
            <person name="Carmel L."/>
            <person name="Casola C."/>
            <person name="Choi J.H."/>
            <person name="Detter J.C."/>
            <person name="Dong Q."/>
            <person name="Dusheyko S."/>
            <person name="Eads B.D."/>
            <person name="Frohlich T."/>
            <person name="Geiler-Samerotte K.A."/>
            <person name="Gerlach D."/>
            <person name="Hatcher P."/>
            <person name="Jogdeo S."/>
            <person name="Krijgsveld J."/>
            <person name="Kriventseva E.V."/>
            <person name="Kultz D."/>
            <person name="Laforsch C."/>
            <person name="Lindquist E."/>
            <person name="Lopez J."/>
            <person name="Manak J.R."/>
            <person name="Muller J."/>
            <person name="Pangilinan J."/>
            <person name="Patwardhan R.P."/>
            <person name="Pitluck S."/>
            <person name="Pritham E.J."/>
            <person name="Rechtsteiner A."/>
            <person name="Rho M."/>
            <person name="Rogozin I.B."/>
            <person name="Sakarya O."/>
            <person name="Salamov A."/>
            <person name="Schaack S."/>
            <person name="Shapiro H."/>
            <person name="Shiga Y."/>
            <person name="Skalitzky C."/>
            <person name="Smith Z."/>
            <person name="Souvorov A."/>
            <person name="Sung W."/>
            <person name="Tang Z."/>
            <person name="Tsuchiya D."/>
            <person name="Tu H."/>
            <person name="Vos H."/>
            <person name="Wang M."/>
            <person name="Wolf Y.I."/>
            <person name="Yamagata H."/>
            <person name="Yamada T."/>
            <person name="Ye Y."/>
            <person name="Shaw J.R."/>
            <person name="Andrews J."/>
            <person name="Crease T.J."/>
            <person name="Tang H."/>
            <person name="Lucas S.M."/>
            <person name="Robertson H.M."/>
            <person name="Bork P."/>
            <person name="Koonin E.V."/>
            <person name="Zdobnov E.M."/>
            <person name="Grigoriev I.V."/>
            <person name="Lynch M."/>
            <person name="Boore J.L."/>
        </authorList>
    </citation>
    <scope>NUCLEOTIDE SEQUENCE [LARGE SCALE GENOMIC DNA]</scope>
</reference>
<sequence>MAFCRVAVTTSATLEPPEMVPTLLQCRINPKSREANSSAWQAACFVGPPGNGQGETGSTSCSLLIPTIDFDFSVTVCCPLLRARSKEFGMAYSMVKACRLVSTAMKARGVTKFPSPAPVIANHKKK</sequence>
<organism evidence="1 2">
    <name type="scientific">Daphnia pulex</name>
    <name type="common">Water flea</name>
    <dbReference type="NCBI Taxonomy" id="6669"/>
    <lineage>
        <taxon>Eukaryota</taxon>
        <taxon>Metazoa</taxon>
        <taxon>Ecdysozoa</taxon>
        <taxon>Arthropoda</taxon>
        <taxon>Crustacea</taxon>
        <taxon>Branchiopoda</taxon>
        <taxon>Diplostraca</taxon>
        <taxon>Cladocera</taxon>
        <taxon>Anomopoda</taxon>
        <taxon>Daphniidae</taxon>
        <taxon>Daphnia</taxon>
    </lineage>
</organism>
<evidence type="ECO:0000313" key="2">
    <source>
        <dbReference type="Proteomes" id="UP000000305"/>
    </source>
</evidence>
<name>E9GV30_DAPPU</name>
<gene>
    <name evidence="1" type="ORF">DAPPUDRAFT_106829</name>
</gene>
<evidence type="ECO:0000313" key="1">
    <source>
        <dbReference type="EMBL" id="EFX76686.1"/>
    </source>
</evidence>
<protein>
    <submittedName>
        <fullName evidence="1">Uncharacterized protein</fullName>
    </submittedName>
</protein>
<dbReference type="HOGENOM" id="CLU_1983810_0_0_1"/>
<dbReference type="Proteomes" id="UP000000305">
    <property type="component" value="Unassembled WGS sequence"/>
</dbReference>